<dbReference type="EMBL" id="CM055093">
    <property type="protein sequence ID" value="KAJ7567626.1"/>
    <property type="molecule type" value="Genomic_DNA"/>
</dbReference>
<sequence length="707" mass="76502">MPKRALDEEEKERGRERERERERESTEMMERSRDAEEEEEEERDGDGDGGASASDEEEMEVEGGEDKSTAVLSVIRGAAGAAAGVSPSQSSSSSYSHNNSNRASAHSSGGGGGAILNWSDDRRRKMRRRLHEDLKTVKGLIARLEARERFLSSKEFIGGGGCEKGQGQGSGSGGEGADSAQPSSYSGQEGAGATGVVRRDSVGFAGKRRVAAGDAFTKERSAVGARMALASNGSADSRGRGKRKESESEVGNHDFSGSKRPKRADPSNRNEQTQADLFEGDNSRGVDLALHPAAVEGMAGFGTRPEAVGPDRDIWSECMNILDDLLKSRNAWAFEKPVLVIWPHLFDYSNRIKTPMDLGTVKSKLQSGEYSNPQEFAADVRLTFTNALAYNEEGSMFYNSAQQMKLRFDSKFRSVDMKLAKGMDGNMAVRIGNHSSQVATVTGRPPDSGVLIQSGAATQRKILPGPVYAEEKLLPTHMNPGDFKPRKAGQKTKNKVQRPDKPPNSRLGRSTSALAYGGVRPLTAKEREKLPTLIESLPADRVKKVIEILKQRNPACLESATGEVELDLGKFDEETMFELHRLAMNWQKSKKKVLSRLQPSEGLEELVPNNGNASLSGKDHSRSPVQGRDQITHAKLQQNKKDEDNGGVRASSFLDKEKVIYSSRQEISVSASDSSSSSGSSSASSSSSDSGSDSESDADSDQSSQKA</sequence>
<keyword evidence="2" id="KW-1185">Reference proteome</keyword>
<evidence type="ECO:0000313" key="1">
    <source>
        <dbReference type="EMBL" id="KAJ7567626.1"/>
    </source>
</evidence>
<evidence type="ECO:0000313" key="2">
    <source>
        <dbReference type="Proteomes" id="UP001162992"/>
    </source>
</evidence>
<organism evidence="1 2">
    <name type="scientific">Diphasiastrum complanatum</name>
    <name type="common">Issler's clubmoss</name>
    <name type="synonym">Lycopodium complanatum</name>
    <dbReference type="NCBI Taxonomy" id="34168"/>
    <lineage>
        <taxon>Eukaryota</taxon>
        <taxon>Viridiplantae</taxon>
        <taxon>Streptophyta</taxon>
        <taxon>Embryophyta</taxon>
        <taxon>Tracheophyta</taxon>
        <taxon>Lycopodiopsida</taxon>
        <taxon>Lycopodiales</taxon>
        <taxon>Lycopodiaceae</taxon>
        <taxon>Lycopodioideae</taxon>
        <taxon>Diphasiastrum</taxon>
    </lineage>
</organism>
<comment type="caution">
    <text evidence="1">The sequence shown here is derived from an EMBL/GenBank/DDBJ whole genome shotgun (WGS) entry which is preliminary data.</text>
</comment>
<accession>A0ACC2EMD7</accession>
<proteinExistence type="predicted"/>
<reference evidence="2" key="1">
    <citation type="journal article" date="2024" name="Proc. Natl. Acad. Sci. U.S.A.">
        <title>Extraordinary preservation of gene collinearity over three hundred million years revealed in homosporous lycophytes.</title>
        <authorList>
            <person name="Li C."/>
            <person name="Wickell D."/>
            <person name="Kuo L.Y."/>
            <person name="Chen X."/>
            <person name="Nie B."/>
            <person name="Liao X."/>
            <person name="Peng D."/>
            <person name="Ji J."/>
            <person name="Jenkins J."/>
            <person name="Williams M."/>
            <person name="Shu S."/>
            <person name="Plott C."/>
            <person name="Barry K."/>
            <person name="Rajasekar S."/>
            <person name="Grimwood J."/>
            <person name="Han X."/>
            <person name="Sun S."/>
            <person name="Hou Z."/>
            <person name="He W."/>
            <person name="Dai G."/>
            <person name="Sun C."/>
            <person name="Schmutz J."/>
            <person name="Leebens-Mack J.H."/>
            <person name="Li F.W."/>
            <person name="Wang L."/>
        </authorList>
    </citation>
    <scope>NUCLEOTIDE SEQUENCE [LARGE SCALE GENOMIC DNA]</scope>
    <source>
        <strain evidence="2">cv. PW_Plant_1</strain>
    </source>
</reference>
<protein>
    <submittedName>
        <fullName evidence="1">Uncharacterized protein</fullName>
    </submittedName>
</protein>
<dbReference type="Proteomes" id="UP001162992">
    <property type="component" value="Chromosome 2"/>
</dbReference>
<name>A0ACC2EMD7_DIPCM</name>
<gene>
    <name evidence="1" type="ORF">O6H91_02G156500</name>
</gene>